<proteinExistence type="predicted"/>
<dbReference type="STRING" id="42155.A0A0R3RBY3"/>
<accession>A0A0R3RBY3</accession>
<protein>
    <submittedName>
        <fullName evidence="2 4">Uncharacterized protein</fullName>
    </submittedName>
</protein>
<evidence type="ECO:0000313" key="2">
    <source>
        <dbReference type="EMBL" id="VDO54518.1"/>
    </source>
</evidence>
<feature type="compositionally biased region" description="Acidic residues" evidence="1">
    <location>
        <begin position="13"/>
        <end position="31"/>
    </location>
</feature>
<name>A0A0R3RBY3_9BILA</name>
<reference evidence="4" key="1">
    <citation type="submission" date="2017-02" db="UniProtKB">
        <authorList>
            <consortium name="WormBaseParasite"/>
        </authorList>
    </citation>
    <scope>IDENTIFICATION</scope>
</reference>
<dbReference type="WBParaSite" id="BTMF_0001755201-mRNA-1">
    <property type="protein sequence ID" value="BTMF_0001755201-mRNA-1"/>
    <property type="gene ID" value="BTMF_0001755201"/>
</dbReference>
<organism evidence="4">
    <name type="scientific">Brugia timori</name>
    <dbReference type="NCBI Taxonomy" id="42155"/>
    <lineage>
        <taxon>Eukaryota</taxon>
        <taxon>Metazoa</taxon>
        <taxon>Ecdysozoa</taxon>
        <taxon>Nematoda</taxon>
        <taxon>Chromadorea</taxon>
        <taxon>Rhabditida</taxon>
        <taxon>Spirurina</taxon>
        <taxon>Spiruromorpha</taxon>
        <taxon>Filarioidea</taxon>
        <taxon>Onchocercidae</taxon>
        <taxon>Brugia</taxon>
    </lineage>
</organism>
<dbReference type="EMBL" id="UZAG01022715">
    <property type="protein sequence ID" value="VDO54518.1"/>
    <property type="molecule type" value="Genomic_DNA"/>
</dbReference>
<evidence type="ECO:0000313" key="4">
    <source>
        <dbReference type="WBParaSite" id="BTMF_0001755201-mRNA-1"/>
    </source>
</evidence>
<evidence type="ECO:0000256" key="1">
    <source>
        <dbReference type="SAM" id="MobiDB-lite"/>
    </source>
</evidence>
<gene>
    <name evidence="2" type="ORF">BTMF_LOCUS15519</name>
</gene>
<feature type="compositionally biased region" description="Basic and acidic residues" evidence="1">
    <location>
        <begin position="39"/>
        <end position="50"/>
    </location>
</feature>
<reference evidence="2 3" key="2">
    <citation type="submission" date="2018-11" db="EMBL/GenBank/DDBJ databases">
        <authorList>
            <consortium name="Pathogen Informatics"/>
        </authorList>
    </citation>
    <scope>NUCLEOTIDE SEQUENCE [LARGE SCALE GENOMIC DNA]</scope>
</reference>
<dbReference type="AlphaFoldDB" id="A0A0R3RBY3"/>
<feature type="region of interest" description="Disordered" evidence="1">
    <location>
        <begin position="13"/>
        <end position="50"/>
    </location>
</feature>
<dbReference type="Proteomes" id="UP000280834">
    <property type="component" value="Unassembled WGS sequence"/>
</dbReference>
<sequence>MGCIISIHIWSYDDDDDDDDDNDDNDNDDEERNTILSSDDPHYREQSPSGDRFKVDSDYFVFRTRSVAVEFLVSIKFFFSKKKCFS</sequence>
<evidence type="ECO:0000313" key="3">
    <source>
        <dbReference type="Proteomes" id="UP000280834"/>
    </source>
</evidence>
<keyword evidence="3" id="KW-1185">Reference proteome</keyword>